<feature type="compositionally biased region" description="Basic and acidic residues" evidence="2">
    <location>
        <begin position="1429"/>
        <end position="1453"/>
    </location>
</feature>
<dbReference type="Pfam" id="PF02514">
    <property type="entry name" value="CobN-Mg_chel"/>
    <property type="match status" value="3"/>
</dbReference>
<proteinExistence type="predicted"/>
<feature type="domain" description="CobN/magnesium chelatase" evidence="4">
    <location>
        <begin position="866"/>
        <end position="1326"/>
    </location>
</feature>
<evidence type="ECO:0000256" key="3">
    <source>
        <dbReference type="SAM" id="Phobius"/>
    </source>
</evidence>
<dbReference type="RefSeq" id="WP_373655246.1">
    <property type="nucleotide sequence ID" value="NZ_JBGUAW010000004.1"/>
</dbReference>
<dbReference type="PANTHER" id="PTHR44119:SF4">
    <property type="entry name" value="AEROBIC COBALTOCHELATASE SUBUNIT COBN"/>
    <property type="match status" value="1"/>
</dbReference>
<feature type="domain" description="CobN/magnesium chelatase" evidence="4">
    <location>
        <begin position="612"/>
        <end position="862"/>
    </location>
</feature>
<keyword evidence="3" id="KW-1133">Transmembrane helix</keyword>
<comment type="caution">
    <text evidence="5">The sequence shown here is derived from an EMBL/GenBank/DDBJ whole genome shotgun (WGS) entry which is preliminary data.</text>
</comment>
<keyword evidence="6" id="KW-1185">Reference proteome</keyword>
<reference evidence="5 6" key="1">
    <citation type="submission" date="2024-08" db="EMBL/GenBank/DDBJ databases">
        <title>Whole-genome sequencing of halo(alkali)philic microorganisms from hypersaline lakes.</title>
        <authorList>
            <person name="Sorokin D.Y."/>
            <person name="Merkel A.Y."/>
            <person name="Messina E."/>
            <person name="Yakimov M."/>
        </authorList>
    </citation>
    <scope>NUCLEOTIDE SEQUENCE [LARGE SCALE GENOMIC DNA]</scope>
    <source>
        <strain evidence="5 6">Cl-TMA</strain>
    </source>
</reference>
<keyword evidence="3" id="KW-0812">Transmembrane</keyword>
<evidence type="ECO:0000313" key="5">
    <source>
        <dbReference type="EMBL" id="MFA9460461.1"/>
    </source>
</evidence>
<feature type="domain" description="CobN/magnesium chelatase" evidence="4">
    <location>
        <begin position="182"/>
        <end position="522"/>
    </location>
</feature>
<sequence>MFTRFAARCAVPIPYLSTILLLLALLVPGSAHAAKLVGVVSERSAATLAAGAHRYLDRHPAHEVVLRTRAQLADLTDAQVTRLWRDADAVFMAGVFGDAAPRLRRLMRQTPPPDGAPVLIVSSTRSVVRMSRFEGERPLIGLSGDDLEVISADPSADADPKAFMEKLAAEHPEQSEWLRGRAYWRGRGAENAANLIAWLLGRGGADVTADPPRPAAPLRYYRDGQVVSAGGLDLSEGDSAVAVLAYDDGDQAGKRALLDSLCSAVEDQGPACFAVLARWGEASKQAVQRLERVTAPAELGAVISLQNFVVGGSDGRKAVTERLKGLDVPVLKGIRLTDRTRQEWRVSADGLPQDSIHYRVGMPELQGVSQPLVLAAAEPEHTDPRTGLRFATTRPVDREVAAMAERAANWIALRSKPNAEKRVAVLYYNHPPGRHNIGADNLDVPRSLMRILRNLKRAGYTTGPLPESHQALLDRMQDRGVNLPENRAELARIHGKVPTLSAADYRGWFETLPRAIRAEMTDGPLGYLHETLREAEEAGRPDLGRGLLARMHGDLRHLLEGADHPATERARDLLDQLRAEYEALLAEKVDASWEQAQKLVAGLRDTGIEGLKGWGEGPGRVMVHDGDMLLPGLRFGNIWIGPQPPRGWEVNEELLHANLAVPPPHQYLGYYHWLKDEFGADALVHLGRHSTYEFLPRRRVGLTDTDYSRLIAGTLPGVYPYIVDGVGEGLQAKRRGLAVMVDHLTPPLSTTPLYDELLQLRGLVESFESAEGQGNTPARGRALDRIRDKIAELNMVSELESELRAEHGNPGLSLDEVGGDLLVHEVGHHLTEMQEDFMPRGLHVFGADWSAEERRMMLKSMAGAGEIRDEWRQELRRSPEREMEALLAGLDGEFVAPGKGNDPIRTPEVLPTGRNFFGLNGNLLPSRVGWEMGVRMAENARAKGSGAPQGSEAVVLWASDTVRDEGAMVAFGMDMLGVKPVWNSRGIVEGIERQSLEKGRYRRDVMFTTSGLFRDLYGQLNGWLDKSVRLALDGASQTIREKYPELTPALEAALNPLGELRNSGTESLKRNLVAAHWVADARRAVESGAEPAAAGQDAIYRIYGDAPGSYGAGVNRMAERSGSWKKRGQIADAYMHRMGHVYGAKAGGDSAHEGLTRNLGRVQRTYLGRASNLYGLLDNNDAFDYLGGLSMAVEKVSGTAPDNRIIDHSDPDNPQMQPLQSALLQELRGRYLNPAWLKGQMAHGYSGARTMGSKFMEYLWGWQVTNPGIINDWVWGEVKSVYIDDKHDLQLDEFLAEGNRAHVRTNMLAIMNVAIAKGFWDASQSTQKALARKLAEAVVANGLPGSGHTRPKHPVFDHVKARIGDGLTKALDRKLRAAGGKQPQDQGSAVRSVTEVKQAQKASEKAPSAQQKEARAPDQATAGKPASAKKPDQKNRTDAQKQTRSPDKPTRDSHIPWFLWVMGGLAGLVLIGGFANGLRSGGGNV</sequence>
<gene>
    <name evidence="5" type="ORF">ACERLL_06420</name>
</gene>
<organism evidence="5 6">
    <name type="scientific">Thiohalorhabdus methylotrophus</name>
    <dbReference type="NCBI Taxonomy" id="3242694"/>
    <lineage>
        <taxon>Bacteria</taxon>
        <taxon>Pseudomonadati</taxon>
        <taxon>Pseudomonadota</taxon>
        <taxon>Gammaproteobacteria</taxon>
        <taxon>Thiohalorhabdales</taxon>
        <taxon>Thiohalorhabdaceae</taxon>
        <taxon>Thiohalorhabdus</taxon>
    </lineage>
</organism>
<dbReference type="PANTHER" id="PTHR44119">
    <property type="entry name" value="MAGNESIUM-CHELATASE SUBUNIT CHLH, CHLOROPLASTIC"/>
    <property type="match status" value="1"/>
</dbReference>
<feature type="coiled-coil region" evidence="1">
    <location>
        <begin position="567"/>
        <end position="594"/>
    </location>
</feature>
<accession>A0ABV4TWD0</accession>
<dbReference type="EC" id="6.6.1.2" evidence="5"/>
<keyword evidence="3" id="KW-0472">Membrane</keyword>
<dbReference type="GO" id="GO:0051116">
    <property type="term" value="F:cobaltochelatase activity"/>
    <property type="evidence" value="ECO:0007669"/>
    <property type="project" value="UniProtKB-EC"/>
</dbReference>
<evidence type="ECO:0000256" key="2">
    <source>
        <dbReference type="SAM" id="MobiDB-lite"/>
    </source>
</evidence>
<dbReference type="InterPro" id="IPR003672">
    <property type="entry name" value="CobN/Mg_chltase"/>
</dbReference>
<evidence type="ECO:0000313" key="6">
    <source>
        <dbReference type="Proteomes" id="UP001575181"/>
    </source>
</evidence>
<evidence type="ECO:0000256" key="1">
    <source>
        <dbReference type="SAM" id="Coils"/>
    </source>
</evidence>
<dbReference type="CDD" id="cd10150">
    <property type="entry name" value="CobN_like"/>
    <property type="match status" value="1"/>
</dbReference>
<feature type="region of interest" description="Disordered" evidence="2">
    <location>
        <begin position="1375"/>
        <end position="1453"/>
    </location>
</feature>
<protein>
    <submittedName>
        <fullName evidence="5">Cobaltochelatase subunit CobN</fullName>
        <ecNumber evidence="5">6.6.1.2</ecNumber>
    </submittedName>
</protein>
<keyword evidence="5" id="KW-0436">Ligase</keyword>
<feature type="transmembrane region" description="Helical" evidence="3">
    <location>
        <begin position="1457"/>
        <end position="1478"/>
    </location>
</feature>
<dbReference type="EMBL" id="JBGUAW010000004">
    <property type="protein sequence ID" value="MFA9460461.1"/>
    <property type="molecule type" value="Genomic_DNA"/>
</dbReference>
<evidence type="ECO:0000259" key="4">
    <source>
        <dbReference type="Pfam" id="PF02514"/>
    </source>
</evidence>
<dbReference type="Proteomes" id="UP001575181">
    <property type="component" value="Unassembled WGS sequence"/>
</dbReference>
<name>A0ABV4TWD0_9GAMM</name>
<keyword evidence="1" id="KW-0175">Coiled coil</keyword>
<feature type="compositionally biased region" description="Polar residues" evidence="2">
    <location>
        <begin position="1383"/>
        <end position="1401"/>
    </location>
</feature>